<gene>
    <name evidence="1" type="ORF">J1N35_039583</name>
</gene>
<organism evidence="1 2">
    <name type="scientific">Gossypium stocksii</name>
    <dbReference type="NCBI Taxonomy" id="47602"/>
    <lineage>
        <taxon>Eukaryota</taxon>
        <taxon>Viridiplantae</taxon>
        <taxon>Streptophyta</taxon>
        <taxon>Embryophyta</taxon>
        <taxon>Tracheophyta</taxon>
        <taxon>Spermatophyta</taxon>
        <taxon>Magnoliopsida</taxon>
        <taxon>eudicotyledons</taxon>
        <taxon>Gunneridae</taxon>
        <taxon>Pentapetalae</taxon>
        <taxon>rosids</taxon>
        <taxon>malvids</taxon>
        <taxon>Malvales</taxon>
        <taxon>Malvaceae</taxon>
        <taxon>Malvoideae</taxon>
        <taxon>Gossypium</taxon>
    </lineage>
</organism>
<dbReference type="AlphaFoldDB" id="A0A9D3ZNN0"/>
<protein>
    <submittedName>
        <fullName evidence="1">Uncharacterized protein</fullName>
    </submittedName>
</protein>
<dbReference type="Proteomes" id="UP000828251">
    <property type="component" value="Unassembled WGS sequence"/>
</dbReference>
<evidence type="ECO:0000313" key="2">
    <source>
        <dbReference type="Proteomes" id="UP000828251"/>
    </source>
</evidence>
<evidence type="ECO:0000313" key="1">
    <source>
        <dbReference type="EMBL" id="KAH1048799.1"/>
    </source>
</evidence>
<sequence length="101" mass="11234">MQGPPTRIGTFVSIIVHGSILCSYSKPHLALMELWFGSVSGSGFEPFQQEQFSPSTWLSYNVHMPFPLAPMDIWIYGLAQSADPDLDSATRISDDLGRDRD</sequence>
<proteinExistence type="predicted"/>
<accession>A0A9D3ZNN0</accession>
<dbReference type="EMBL" id="JAIQCV010000011">
    <property type="protein sequence ID" value="KAH1048799.1"/>
    <property type="molecule type" value="Genomic_DNA"/>
</dbReference>
<keyword evidence="2" id="KW-1185">Reference proteome</keyword>
<reference evidence="1 2" key="1">
    <citation type="journal article" date="2021" name="Plant Biotechnol. J.">
        <title>Multi-omics assisted identification of the key and species-specific regulatory components of drought-tolerant mechanisms in Gossypium stocksii.</title>
        <authorList>
            <person name="Yu D."/>
            <person name="Ke L."/>
            <person name="Zhang D."/>
            <person name="Wu Y."/>
            <person name="Sun Y."/>
            <person name="Mei J."/>
            <person name="Sun J."/>
            <person name="Sun Y."/>
        </authorList>
    </citation>
    <scope>NUCLEOTIDE SEQUENCE [LARGE SCALE GENOMIC DNA]</scope>
    <source>
        <strain evidence="2">cv. E1</strain>
        <tissue evidence="1">Leaf</tissue>
    </source>
</reference>
<name>A0A9D3ZNN0_9ROSI</name>
<comment type="caution">
    <text evidence="1">The sequence shown here is derived from an EMBL/GenBank/DDBJ whole genome shotgun (WGS) entry which is preliminary data.</text>
</comment>